<dbReference type="AlphaFoldDB" id="A0AB34J7D8"/>
<dbReference type="EMBL" id="JBGBPQ010000012">
    <property type="protein sequence ID" value="KAL1515217.1"/>
    <property type="molecule type" value="Genomic_DNA"/>
</dbReference>
<reference evidence="1 2" key="1">
    <citation type="journal article" date="2024" name="Science">
        <title>Giant polyketide synthase enzymes in the biosynthesis of giant marine polyether toxins.</title>
        <authorList>
            <person name="Fallon T.R."/>
            <person name="Shende V.V."/>
            <person name="Wierzbicki I.H."/>
            <person name="Pendleton A.L."/>
            <person name="Watervoot N.F."/>
            <person name="Auber R.P."/>
            <person name="Gonzalez D.J."/>
            <person name="Wisecaver J.H."/>
            <person name="Moore B.S."/>
        </authorList>
    </citation>
    <scope>NUCLEOTIDE SEQUENCE [LARGE SCALE GENOMIC DNA]</scope>
    <source>
        <strain evidence="1 2">12B1</strain>
    </source>
</reference>
<accession>A0AB34J7D8</accession>
<evidence type="ECO:0000313" key="1">
    <source>
        <dbReference type="EMBL" id="KAL1515217.1"/>
    </source>
</evidence>
<organism evidence="1 2">
    <name type="scientific">Prymnesium parvum</name>
    <name type="common">Toxic golden alga</name>
    <dbReference type="NCBI Taxonomy" id="97485"/>
    <lineage>
        <taxon>Eukaryota</taxon>
        <taxon>Haptista</taxon>
        <taxon>Haptophyta</taxon>
        <taxon>Prymnesiophyceae</taxon>
        <taxon>Prymnesiales</taxon>
        <taxon>Prymnesiaceae</taxon>
        <taxon>Prymnesium</taxon>
    </lineage>
</organism>
<evidence type="ECO:0000313" key="2">
    <source>
        <dbReference type="Proteomes" id="UP001515480"/>
    </source>
</evidence>
<name>A0AB34J7D8_PRYPA</name>
<protein>
    <submittedName>
        <fullName evidence="1">Uncharacterized protein</fullName>
    </submittedName>
</protein>
<comment type="caution">
    <text evidence="1">The sequence shown here is derived from an EMBL/GenBank/DDBJ whole genome shotgun (WGS) entry which is preliminary data.</text>
</comment>
<dbReference type="Proteomes" id="UP001515480">
    <property type="component" value="Unassembled WGS sequence"/>
</dbReference>
<gene>
    <name evidence="1" type="ORF">AB1Y20_004278</name>
</gene>
<sequence length="319" mass="36070">MVSARGVAGGALVAYGCWWAYSSASAREEELRLPPERRVVAPTFVAICVSGAARGERSLAAFADSLRRRVIPNEAKVQLFGWLQDDRAEAQLERLFHERAFGTTTRRMLFAALPAALRLAESEAIARDHPPTAFGAKWRAEGNMSLNTLRMLRKFAGVEFLRQHVQAKQPEEQRHTVVLRLRPDLCFLERLPFPVWLVEDSLRCVSILWSCSRYELASDQLLLAPPRVMAHVASLYSPQVLHPMVEAASMYPERLIFAHLRAAQLEIRVQYASTLLLGADNITRDPFAKLRRDWPECSYPDFNSRLGAHTGLHELVQTR</sequence>
<proteinExistence type="predicted"/>
<keyword evidence="2" id="KW-1185">Reference proteome</keyword>
<dbReference type="PROSITE" id="PS51257">
    <property type="entry name" value="PROKAR_LIPOPROTEIN"/>
    <property type="match status" value="1"/>
</dbReference>